<accession>A0A9P8P2X6</accession>
<name>A0A9P8P2X6_9ASCO</name>
<evidence type="ECO:0000313" key="2">
    <source>
        <dbReference type="Proteomes" id="UP000769157"/>
    </source>
</evidence>
<reference evidence="1" key="2">
    <citation type="submission" date="2021-01" db="EMBL/GenBank/DDBJ databases">
        <authorList>
            <person name="Schikora-Tamarit M.A."/>
        </authorList>
    </citation>
    <scope>NUCLEOTIDE SEQUENCE</scope>
    <source>
        <strain evidence="1">CBS6075</strain>
    </source>
</reference>
<dbReference type="RefSeq" id="XP_046060474.1">
    <property type="nucleotide sequence ID" value="XM_046205644.1"/>
</dbReference>
<reference evidence="1" key="1">
    <citation type="journal article" date="2021" name="Open Biol.">
        <title>Shared evolutionary footprints suggest mitochondrial oxidative damage underlies multiple complex I losses in fungi.</title>
        <authorList>
            <person name="Schikora-Tamarit M.A."/>
            <person name="Marcet-Houben M."/>
            <person name="Nosek J."/>
            <person name="Gabaldon T."/>
        </authorList>
    </citation>
    <scope>NUCLEOTIDE SEQUENCE</scope>
    <source>
        <strain evidence="1">CBS6075</strain>
    </source>
</reference>
<evidence type="ECO:0000313" key="1">
    <source>
        <dbReference type="EMBL" id="KAH3664202.1"/>
    </source>
</evidence>
<sequence length="173" mass="18734">MICLWNVVFSPNRTSNTKPIGPSNTLSSMIDSPWASGSLFEKSAGDRSKLSFEASVRGVFGNEEMLLLFARREVRLKLSISVWPLTVCSSRPWSSSFCELVRTGVASVATESVLISASCCCWEIEARFLMLDMKVEPGVCTGVERLSPFVCGISGSPSTARGSSCCEKASLDE</sequence>
<comment type="caution">
    <text evidence="1">The sequence shown here is derived from an EMBL/GenBank/DDBJ whole genome shotgun (WGS) entry which is preliminary data.</text>
</comment>
<dbReference type="AlphaFoldDB" id="A0A9P8P2X6"/>
<keyword evidence="2" id="KW-1185">Reference proteome</keyword>
<protein>
    <submittedName>
        <fullName evidence="1">Uncharacterized protein</fullName>
    </submittedName>
</protein>
<organism evidence="1 2">
    <name type="scientific">Ogataea philodendri</name>
    <dbReference type="NCBI Taxonomy" id="1378263"/>
    <lineage>
        <taxon>Eukaryota</taxon>
        <taxon>Fungi</taxon>
        <taxon>Dikarya</taxon>
        <taxon>Ascomycota</taxon>
        <taxon>Saccharomycotina</taxon>
        <taxon>Pichiomycetes</taxon>
        <taxon>Pichiales</taxon>
        <taxon>Pichiaceae</taxon>
        <taxon>Ogataea</taxon>
    </lineage>
</organism>
<dbReference type="EMBL" id="JAEUBE010000327">
    <property type="protein sequence ID" value="KAH3664202.1"/>
    <property type="molecule type" value="Genomic_DNA"/>
</dbReference>
<dbReference type="Proteomes" id="UP000769157">
    <property type="component" value="Unassembled WGS sequence"/>
</dbReference>
<dbReference type="GeneID" id="70236518"/>
<gene>
    <name evidence="1" type="ORF">OGAPHI_004553</name>
</gene>
<proteinExistence type="predicted"/>